<dbReference type="STRING" id="145854.GA0074692_1894"/>
<dbReference type="RefSeq" id="WP_176738684.1">
    <property type="nucleotide sequence ID" value="NZ_FMHW01000002.1"/>
</dbReference>
<sequence>MKRRIVRNDPISTGERDRGAVIVKMLLDLDRAVPAARPQATNADRSK</sequence>
<evidence type="ECO:0000313" key="2">
    <source>
        <dbReference type="Proteomes" id="UP000198959"/>
    </source>
</evidence>
<protein>
    <submittedName>
        <fullName evidence="1">Uncharacterized protein</fullName>
    </submittedName>
</protein>
<gene>
    <name evidence="1" type="ORF">GA0074692_1894</name>
</gene>
<evidence type="ECO:0000313" key="1">
    <source>
        <dbReference type="EMBL" id="SCL25092.1"/>
    </source>
</evidence>
<dbReference type="AlphaFoldDB" id="A0A1C6S6K4"/>
<reference evidence="2" key="1">
    <citation type="submission" date="2016-06" db="EMBL/GenBank/DDBJ databases">
        <authorList>
            <person name="Varghese N."/>
            <person name="Submissions Spin"/>
        </authorList>
    </citation>
    <scope>NUCLEOTIDE SEQUENCE [LARGE SCALE GENOMIC DNA]</scope>
    <source>
        <strain evidence="2">DSM 43817</strain>
    </source>
</reference>
<organism evidence="1 2">
    <name type="scientific">Micromonospora pallida</name>
    <dbReference type="NCBI Taxonomy" id="145854"/>
    <lineage>
        <taxon>Bacteria</taxon>
        <taxon>Bacillati</taxon>
        <taxon>Actinomycetota</taxon>
        <taxon>Actinomycetes</taxon>
        <taxon>Micromonosporales</taxon>
        <taxon>Micromonosporaceae</taxon>
        <taxon>Micromonospora</taxon>
    </lineage>
</organism>
<proteinExistence type="predicted"/>
<accession>A0A1C6S6K4</accession>
<name>A0A1C6S6K4_9ACTN</name>
<dbReference type="Proteomes" id="UP000198959">
    <property type="component" value="Unassembled WGS sequence"/>
</dbReference>
<keyword evidence="2" id="KW-1185">Reference proteome</keyword>
<dbReference type="EMBL" id="FMHW01000002">
    <property type="protein sequence ID" value="SCL25092.1"/>
    <property type="molecule type" value="Genomic_DNA"/>
</dbReference>